<dbReference type="Gene3D" id="3.30.530.20">
    <property type="match status" value="1"/>
</dbReference>
<feature type="compositionally biased region" description="Low complexity" evidence="1">
    <location>
        <begin position="61"/>
        <end position="75"/>
    </location>
</feature>
<keyword evidence="4" id="KW-1185">Reference proteome</keyword>
<name>A0A6I9RIN5_ELAGV</name>
<dbReference type="CDD" id="cd08870">
    <property type="entry name" value="START_STARD2_7-like"/>
    <property type="match status" value="1"/>
</dbReference>
<dbReference type="OrthoDB" id="5403181at2759"/>
<dbReference type="AlphaFoldDB" id="A0A6I9RIN5"/>
<accession>A0A6I9RIN5</accession>
<feature type="region of interest" description="Disordered" evidence="1">
    <location>
        <begin position="55"/>
        <end position="76"/>
    </location>
</feature>
<feature type="domain" description="START" evidence="3">
    <location>
        <begin position="100"/>
        <end position="287"/>
    </location>
</feature>
<evidence type="ECO:0000256" key="1">
    <source>
        <dbReference type="SAM" id="MobiDB-lite"/>
    </source>
</evidence>
<keyword evidence="2" id="KW-0812">Transmembrane</keyword>
<dbReference type="InterPro" id="IPR023393">
    <property type="entry name" value="START-like_dom_sf"/>
</dbReference>
<evidence type="ECO:0000313" key="4">
    <source>
        <dbReference type="Proteomes" id="UP000504607"/>
    </source>
</evidence>
<dbReference type="KEGG" id="egu:105049262"/>
<dbReference type="InterPro" id="IPR002913">
    <property type="entry name" value="START_lipid-bd_dom"/>
</dbReference>
<dbReference type="GO" id="GO:0008289">
    <property type="term" value="F:lipid binding"/>
    <property type="evidence" value="ECO:0007669"/>
    <property type="project" value="InterPro"/>
</dbReference>
<evidence type="ECO:0000256" key="2">
    <source>
        <dbReference type="SAM" id="Phobius"/>
    </source>
</evidence>
<sequence>MAKTRFFSPNPGVISLDSNDFWRENGGGGWATAIVVVLLLSWQLLRAFSRRRAPLSGDPKSMPTPTTPSSTGNPSLGISNIISDADLKDLITSLEGKLKDKERWKDVIDKKNDHISYNAKCCRPKDGPLKYLSVTTFERCSTELLRDFYMDNEYRKVWDKTLIKHDQLQVDETSGTEFGRMIKKFPLLTPREYLLAWRVWEGKDKAFYCYVRDYEHPLVPRQRKYVRVGFFRSGWHIRKIPGRDACEITMVHQEDAGLNAEMAKLAFAKGIWNYVCKMNNALREYTPPIRSRSISVATLLRLIQKVPPMLEADAEVSQQGLSESPGGRTYGRQAVRNVSGKELSRRPSKKWIANGLLLLGGIVCLSRGRSSLGTQLAVACILKKLMKHGAASGQVETNRVVKARHEPRHHV</sequence>
<dbReference type="Proteomes" id="UP000504607">
    <property type="component" value="Chromosome 7"/>
</dbReference>
<dbReference type="InParanoid" id="A0A6I9RIN5"/>
<dbReference type="FunFam" id="3.30.530.20:FF:000027">
    <property type="entry name" value="StAR-related lipid transfer protein 7, mitochondrial"/>
    <property type="match status" value="1"/>
</dbReference>
<keyword evidence="2" id="KW-0472">Membrane</keyword>
<dbReference type="SUPFAM" id="SSF55961">
    <property type="entry name" value="Bet v1-like"/>
    <property type="match status" value="1"/>
</dbReference>
<proteinExistence type="predicted"/>
<dbReference type="GO" id="GO:0005737">
    <property type="term" value="C:cytoplasm"/>
    <property type="evidence" value="ECO:0007669"/>
    <property type="project" value="UniProtKB-ARBA"/>
</dbReference>
<protein>
    <submittedName>
        <fullName evidence="5">Uncharacterized protein LOC105049262</fullName>
    </submittedName>
</protein>
<dbReference type="PANTHER" id="PTHR19308">
    <property type="entry name" value="PHOSPHATIDYLCHOLINE TRANSFER PROTEIN"/>
    <property type="match status" value="1"/>
</dbReference>
<feature type="transmembrane region" description="Helical" evidence="2">
    <location>
        <begin position="27"/>
        <end position="45"/>
    </location>
</feature>
<evidence type="ECO:0000313" key="5">
    <source>
        <dbReference type="RefSeq" id="XP_010927159.1"/>
    </source>
</evidence>
<dbReference type="RefSeq" id="XP_010927159.1">
    <property type="nucleotide sequence ID" value="XM_010928857.3"/>
</dbReference>
<evidence type="ECO:0000259" key="3">
    <source>
        <dbReference type="PROSITE" id="PS50848"/>
    </source>
</evidence>
<dbReference type="PROSITE" id="PS50848">
    <property type="entry name" value="START"/>
    <property type="match status" value="1"/>
</dbReference>
<dbReference type="Pfam" id="PF01852">
    <property type="entry name" value="START"/>
    <property type="match status" value="1"/>
</dbReference>
<dbReference type="PANTHER" id="PTHR19308:SF13">
    <property type="entry name" value="OS02G0468400 PROTEIN"/>
    <property type="match status" value="1"/>
</dbReference>
<gene>
    <name evidence="5" type="primary">LOC105049262</name>
</gene>
<keyword evidence="2" id="KW-1133">Transmembrane helix</keyword>
<dbReference type="InterPro" id="IPR051213">
    <property type="entry name" value="START_lipid_transfer"/>
</dbReference>
<reference evidence="5" key="1">
    <citation type="submission" date="2025-08" db="UniProtKB">
        <authorList>
            <consortium name="RefSeq"/>
        </authorList>
    </citation>
    <scope>IDENTIFICATION</scope>
</reference>
<dbReference type="GeneID" id="105049262"/>
<dbReference type="FunCoup" id="A0A6I9RIN5">
    <property type="interactions" value="146"/>
</dbReference>
<organism evidence="4 5">
    <name type="scientific">Elaeis guineensis var. tenera</name>
    <name type="common">Oil palm</name>
    <dbReference type="NCBI Taxonomy" id="51953"/>
    <lineage>
        <taxon>Eukaryota</taxon>
        <taxon>Viridiplantae</taxon>
        <taxon>Streptophyta</taxon>
        <taxon>Embryophyta</taxon>
        <taxon>Tracheophyta</taxon>
        <taxon>Spermatophyta</taxon>
        <taxon>Magnoliopsida</taxon>
        <taxon>Liliopsida</taxon>
        <taxon>Arecaceae</taxon>
        <taxon>Arecoideae</taxon>
        <taxon>Cocoseae</taxon>
        <taxon>Elaeidinae</taxon>
        <taxon>Elaeis</taxon>
    </lineage>
</organism>